<feature type="modified residue" description="4-aspartylphosphate" evidence="12">
    <location>
        <position position="786"/>
    </location>
</feature>
<keyword evidence="11" id="KW-0675">Receptor</keyword>
<dbReference type="Gene3D" id="3.30.450.40">
    <property type="match status" value="1"/>
</dbReference>
<dbReference type="GO" id="GO:0006355">
    <property type="term" value="P:regulation of DNA-templated transcription"/>
    <property type="evidence" value="ECO:0007669"/>
    <property type="project" value="InterPro"/>
</dbReference>
<dbReference type="InterPro" id="IPR013654">
    <property type="entry name" value="PAS_2"/>
</dbReference>
<dbReference type="GO" id="GO:0000160">
    <property type="term" value="P:phosphorelay signal transduction system"/>
    <property type="evidence" value="ECO:0007669"/>
    <property type="project" value="InterPro"/>
</dbReference>
<keyword evidence="8" id="KW-0418">Kinase</keyword>
<dbReference type="InterPro" id="IPR011006">
    <property type="entry name" value="CheY-like_superfamily"/>
</dbReference>
<dbReference type="Pfam" id="PF08446">
    <property type="entry name" value="PAS_2"/>
    <property type="match status" value="1"/>
</dbReference>
<evidence type="ECO:0000256" key="9">
    <source>
        <dbReference type="ARBA" id="ARBA00022840"/>
    </source>
</evidence>
<dbReference type="SUPFAM" id="SSF55781">
    <property type="entry name" value="GAF domain-like"/>
    <property type="match status" value="2"/>
</dbReference>
<dbReference type="SMART" id="SM00911">
    <property type="entry name" value="HWE_HK"/>
    <property type="match status" value="1"/>
</dbReference>
<evidence type="ECO:0000256" key="3">
    <source>
        <dbReference type="ARBA" id="ARBA00022543"/>
    </source>
</evidence>
<dbReference type="SMART" id="SM00448">
    <property type="entry name" value="REC"/>
    <property type="match status" value="1"/>
</dbReference>
<dbReference type="InterPro" id="IPR016132">
    <property type="entry name" value="Phyto_chromo_attachment"/>
</dbReference>
<dbReference type="InterPro" id="IPR009219">
    <property type="entry name" value="Bactrphtchr_CheY"/>
</dbReference>
<evidence type="ECO:0000256" key="4">
    <source>
        <dbReference type="ARBA" id="ARBA00022553"/>
    </source>
</evidence>
<reference evidence="16 17" key="1">
    <citation type="submission" date="2018-06" db="EMBL/GenBank/DDBJ databases">
        <authorList>
            <consortium name="Pathogen Informatics"/>
            <person name="Doyle S."/>
        </authorList>
    </citation>
    <scope>NUCLEOTIDE SEQUENCE [LARGE SCALE GENOMIC DNA]</scope>
    <source>
        <strain evidence="16 17">NCTC11842</strain>
    </source>
</reference>
<evidence type="ECO:0000256" key="2">
    <source>
        <dbReference type="ARBA" id="ARBA00012438"/>
    </source>
</evidence>
<dbReference type="InterPro" id="IPR001789">
    <property type="entry name" value="Sig_transdc_resp-reg_receiver"/>
</dbReference>
<dbReference type="GO" id="GO:0009584">
    <property type="term" value="P:detection of visible light"/>
    <property type="evidence" value="ECO:0007669"/>
    <property type="project" value="InterPro"/>
</dbReference>
<gene>
    <name evidence="16" type="primary">cph1_2</name>
    <name evidence="15" type="ORF">IRZ65_22080</name>
    <name evidence="16" type="ORF">NCTC11842_05703</name>
</gene>
<feature type="domain" description="Phytochrome chromophore attachment site" evidence="13">
    <location>
        <begin position="151"/>
        <end position="308"/>
    </location>
</feature>
<dbReference type="InterPro" id="IPR035965">
    <property type="entry name" value="PAS-like_dom_sf"/>
</dbReference>
<evidence type="ECO:0000256" key="6">
    <source>
        <dbReference type="ARBA" id="ARBA00022679"/>
    </source>
</evidence>
<dbReference type="SUPFAM" id="SSF55785">
    <property type="entry name" value="PYP-like sensor domain (PAS domain)"/>
    <property type="match status" value="1"/>
</dbReference>
<dbReference type="GO" id="GO:0004673">
    <property type="term" value="F:protein histidine kinase activity"/>
    <property type="evidence" value="ECO:0007669"/>
    <property type="project" value="UniProtKB-EC"/>
</dbReference>
<dbReference type="EMBL" id="JADMCD010000016">
    <property type="protein sequence ID" value="MBF8643356.1"/>
    <property type="molecule type" value="Genomic_DNA"/>
</dbReference>
<keyword evidence="18" id="KW-1185">Reference proteome</keyword>
<keyword evidence="5" id="KW-0716">Sensory transduction</keyword>
<dbReference type="Gene3D" id="3.30.565.10">
    <property type="entry name" value="Histidine kinase-like ATPase, C-terminal domain"/>
    <property type="match status" value="1"/>
</dbReference>
<dbReference type="PANTHER" id="PTHR41523:SF8">
    <property type="entry name" value="ETHYLENE RESPONSE SENSOR PROTEIN"/>
    <property type="match status" value="1"/>
</dbReference>
<sequence length="855" mass="94018">MSESYQPVSEGVDLSVCEREPIHVPGSIQPHGFLLGCSLPDWKIIQASANTADYLKGYSPDYLLGLDLEQVLPLEAVHSLRNLLQTTMLSGTAERLNRMSLDNSDVFYDMAVHVSGGIAIIEGTPSLDNTAAADPVTLVKGLIGRLKRAPTLDRFLKQAAQQIRAFTGYDRVMIYKFLHDNSGQVIAEAVRPGMDAFLGLHYPASDIPAQARALYKRQWLRVITDTAYVPVPLVPGFGPDGLPLDLSLATLRSVSPVHIEYLHNMNVRATMTVSIMRGEELWGLIACHHSEPYRLSGPMSAAAELFGQVLSLQLEAREHQDELRLVSSAHEAHDRLIASMSPRETLFDNLAAYAGNLNDIIPCDGIGVWSGSRFTGFGITPPPEMVEPLIQFLSMGSSNAVLATHELSKLFPPARAYAQAVSGVLAIPFSRSPRDYLLFFRREFVQTITWGGNPDKPVTPGERISPRKSFEAWKQTVGGQSLPWRSDEKQIAETLRISLLEVILRRAELIAQERQVAQESQSLLIAELNHRVKNILSLIRAVVRQSGQQTTSVKDFTADLEHRINALAQAHDQMNQVGWASAPLLHLLEAEAQAWAYGAQDRVMFSGPSVILDARAYQTLALVFHEMMTNAVKYGALSRPTGHLLVSWFLVSDQDLRIEWCESGGPIVSAPSRRGFGSVVIERTIPFELQGEARIEYRIEGVQGSFLIPARHVSVGNVTELKTAPTLVTAQSLAEKKLLLVEDSMMIALDAQAMLQEAGADVEIAGTVNEARRALGFTHFDVVVLDVNLSGETSLAIADELADAKHPFIFATGYGENTVIPDRFKGIPLISKPYSAGSLTHAINRFDITQEHDRL</sequence>
<accession>A0A2X2F7I5</accession>
<dbReference type="Proteomes" id="UP000250443">
    <property type="component" value="Unassembled WGS sequence"/>
</dbReference>
<evidence type="ECO:0000256" key="11">
    <source>
        <dbReference type="ARBA" id="ARBA00023170"/>
    </source>
</evidence>
<evidence type="ECO:0000256" key="5">
    <source>
        <dbReference type="ARBA" id="ARBA00022606"/>
    </source>
</evidence>
<keyword evidence="4 12" id="KW-0597">Phosphoprotein</keyword>
<dbReference type="InterPro" id="IPR013515">
    <property type="entry name" value="Phytochrome_cen-reg"/>
</dbReference>
<comment type="catalytic activity">
    <reaction evidence="1">
        <text>ATP + protein L-histidine = ADP + protein N-phospho-L-histidine.</text>
        <dbReference type="EC" id="2.7.13.3"/>
    </reaction>
</comment>
<dbReference type="PANTHER" id="PTHR41523">
    <property type="entry name" value="TWO-COMPONENT SYSTEM SENSOR PROTEIN"/>
    <property type="match status" value="1"/>
</dbReference>
<evidence type="ECO:0000313" key="18">
    <source>
        <dbReference type="Proteomes" id="UP000626180"/>
    </source>
</evidence>
<dbReference type="InterPro" id="IPR036890">
    <property type="entry name" value="HATPase_C_sf"/>
</dbReference>
<feature type="domain" description="Response regulatory" evidence="14">
    <location>
        <begin position="737"/>
        <end position="847"/>
    </location>
</feature>
<keyword evidence="7" id="KW-0547">Nucleotide-binding</keyword>
<dbReference type="InterPro" id="IPR029016">
    <property type="entry name" value="GAF-like_dom_sf"/>
</dbReference>
<organism evidence="16 17">
    <name type="scientific">Pseudomonas luteola</name>
    <dbReference type="NCBI Taxonomy" id="47886"/>
    <lineage>
        <taxon>Bacteria</taxon>
        <taxon>Pseudomonadati</taxon>
        <taxon>Pseudomonadota</taxon>
        <taxon>Gammaproteobacteria</taxon>
        <taxon>Pseudomonadales</taxon>
        <taxon>Pseudomonadaceae</taxon>
        <taxon>Pseudomonas</taxon>
    </lineage>
</organism>
<dbReference type="InterPro" id="IPR043150">
    <property type="entry name" value="Phytochrome_PHY_sf"/>
</dbReference>
<evidence type="ECO:0000256" key="1">
    <source>
        <dbReference type="ARBA" id="ARBA00000085"/>
    </source>
</evidence>
<keyword evidence="9" id="KW-0067">ATP-binding</keyword>
<dbReference type="InterPro" id="IPR001294">
    <property type="entry name" value="Phytochrome"/>
</dbReference>
<dbReference type="Gene3D" id="3.30.450.20">
    <property type="entry name" value="PAS domain"/>
    <property type="match status" value="1"/>
</dbReference>
<reference evidence="15 18" key="2">
    <citation type="submission" date="2020-10" db="EMBL/GenBank/DDBJ databases">
        <title>Genome sequences of Pseudomonas isolates.</title>
        <authorList>
            <person name="Wessels L."/>
            <person name="Reich F."/>
            <person name="Hammerl J."/>
        </authorList>
    </citation>
    <scope>NUCLEOTIDE SEQUENCE [LARGE SCALE GENOMIC DNA]</scope>
    <source>
        <strain evidence="15 18">20-MO00624-0</strain>
    </source>
</reference>
<evidence type="ECO:0000313" key="15">
    <source>
        <dbReference type="EMBL" id="MBF8643356.1"/>
    </source>
</evidence>
<evidence type="ECO:0000313" key="17">
    <source>
        <dbReference type="Proteomes" id="UP000250443"/>
    </source>
</evidence>
<dbReference type="Pfam" id="PF01590">
    <property type="entry name" value="GAF"/>
    <property type="match status" value="1"/>
</dbReference>
<evidence type="ECO:0000259" key="14">
    <source>
        <dbReference type="PROSITE" id="PS50110"/>
    </source>
</evidence>
<dbReference type="Pfam" id="PF00072">
    <property type="entry name" value="Response_reg"/>
    <property type="match status" value="1"/>
</dbReference>
<evidence type="ECO:0000259" key="13">
    <source>
        <dbReference type="PROSITE" id="PS50046"/>
    </source>
</evidence>
<evidence type="ECO:0000256" key="12">
    <source>
        <dbReference type="PROSITE-ProRule" id="PRU00169"/>
    </source>
</evidence>
<dbReference type="PROSITE" id="PS50110">
    <property type="entry name" value="RESPONSE_REGULATORY"/>
    <property type="match status" value="1"/>
</dbReference>
<dbReference type="GO" id="GO:0009881">
    <property type="term" value="F:photoreceptor activity"/>
    <property type="evidence" value="ECO:0007669"/>
    <property type="project" value="UniProtKB-KW"/>
</dbReference>
<dbReference type="InterPro" id="IPR003018">
    <property type="entry name" value="GAF"/>
</dbReference>
<protein>
    <recommendedName>
        <fullName evidence="2">histidine kinase</fullName>
        <ecNumber evidence="2">2.7.13.3</ecNumber>
    </recommendedName>
</protein>
<dbReference type="PIRSF" id="PIRSF036397">
    <property type="entry name" value="Bactrphtchrm_rec"/>
    <property type="match status" value="1"/>
</dbReference>
<keyword evidence="3" id="KW-0600">Photoreceptor protein</keyword>
<dbReference type="SMART" id="SM00065">
    <property type="entry name" value="GAF"/>
    <property type="match status" value="1"/>
</dbReference>
<dbReference type="PRINTS" id="PR01033">
    <property type="entry name" value="PHYTOCHROME"/>
</dbReference>
<dbReference type="GO" id="GO:0005524">
    <property type="term" value="F:ATP binding"/>
    <property type="evidence" value="ECO:0007669"/>
    <property type="project" value="UniProtKB-KW"/>
</dbReference>
<evidence type="ECO:0000256" key="8">
    <source>
        <dbReference type="ARBA" id="ARBA00022777"/>
    </source>
</evidence>
<dbReference type="Gene3D" id="3.30.450.270">
    <property type="match status" value="1"/>
</dbReference>
<dbReference type="AlphaFoldDB" id="A0A2X2F7I5"/>
<dbReference type="Proteomes" id="UP000626180">
    <property type="component" value="Unassembled WGS sequence"/>
</dbReference>
<keyword evidence="6 16" id="KW-0808">Transferase</keyword>
<evidence type="ECO:0000313" key="16">
    <source>
        <dbReference type="EMBL" id="SPZ16669.1"/>
    </source>
</evidence>
<dbReference type="PROSITE" id="PS50046">
    <property type="entry name" value="PHYTOCHROME_2"/>
    <property type="match status" value="1"/>
</dbReference>
<dbReference type="RefSeq" id="WP_010798725.1">
    <property type="nucleotide sequence ID" value="NZ_CP069263.1"/>
</dbReference>
<proteinExistence type="predicted"/>
<keyword evidence="10" id="KW-0157">Chromophore</keyword>
<dbReference type="Pfam" id="PF07536">
    <property type="entry name" value="HWE_HK"/>
    <property type="match status" value="1"/>
</dbReference>
<dbReference type="EMBL" id="UAUF01000015">
    <property type="protein sequence ID" value="SPZ16669.1"/>
    <property type="molecule type" value="Genomic_DNA"/>
</dbReference>
<dbReference type="Gene3D" id="3.40.50.2300">
    <property type="match status" value="1"/>
</dbReference>
<dbReference type="EC" id="2.7.13.3" evidence="2"/>
<name>A0A2X2F7I5_PSELU</name>
<dbReference type="InterPro" id="IPR011102">
    <property type="entry name" value="Sig_transdc_His_kinase_HWE"/>
</dbReference>
<dbReference type="SUPFAM" id="SSF52172">
    <property type="entry name" value="CheY-like"/>
    <property type="match status" value="1"/>
</dbReference>
<dbReference type="Pfam" id="PF00360">
    <property type="entry name" value="PHY"/>
    <property type="match status" value="1"/>
</dbReference>
<evidence type="ECO:0000256" key="7">
    <source>
        <dbReference type="ARBA" id="ARBA00022741"/>
    </source>
</evidence>
<evidence type="ECO:0000256" key="10">
    <source>
        <dbReference type="ARBA" id="ARBA00022991"/>
    </source>
</evidence>